<keyword evidence="1" id="KW-1133">Transmembrane helix</keyword>
<dbReference type="EMBL" id="WHLY01000002">
    <property type="protein sequence ID" value="MPR31964.1"/>
    <property type="molecule type" value="Genomic_DNA"/>
</dbReference>
<proteinExistence type="predicted"/>
<dbReference type="AlphaFoldDB" id="A0A7C9F6W6"/>
<protein>
    <recommendedName>
        <fullName evidence="4">Phosphatidate cytidylyltransferase</fullName>
    </recommendedName>
</protein>
<comment type="caution">
    <text evidence="2">The sequence shown here is derived from an EMBL/GenBank/DDBJ whole genome shotgun (WGS) entry which is preliminary data.</text>
</comment>
<accession>A0A7C9F6W6</accession>
<reference evidence="2 3" key="1">
    <citation type="submission" date="2019-10" db="EMBL/GenBank/DDBJ databases">
        <title>Draft Genome Sequence of Cytophagaceae sp. SJW1-29.</title>
        <authorList>
            <person name="Choi A."/>
        </authorList>
    </citation>
    <scope>NUCLEOTIDE SEQUENCE [LARGE SCALE GENOMIC DNA]</scope>
    <source>
        <strain evidence="2 3">SJW1-29</strain>
    </source>
</reference>
<keyword evidence="1" id="KW-0812">Transmembrane</keyword>
<keyword evidence="1" id="KW-0472">Membrane</keyword>
<evidence type="ECO:0008006" key="4">
    <source>
        <dbReference type="Google" id="ProtNLM"/>
    </source>
</evidence>
<dbReference type="RefSeq" id="WP_152756103.1">
    <property type="nucleotide sequence ID" value="NZ_WHLY01000002.1"/>
</dbReference>
<evidence type="ECO:0000313" key="2">
    <source>
        <dbReference type="EMBL" id="MPR31964.1"/>
    </source>
</evidence>
<dbReference type="Proteomes" id="UP000479293">
    <property type="component" value="Unassembled WGS sequence"/>
</dbReference>
<evidence type="ECO:0000313" key="3">
    <source>
        <dbReference type="Proteomes" id="UP000479293"/>
    </source>
</evidence>
<keyword evidence="3" id="KW-1185">Reference proteome</keyword>
<name>A0A7C9F6W6_9BACT</name>
<dbReference type="PROSITE" id="PS51257">
    <property type="entry name" value="PROKAR_LIPOPROTEIN"/>
    <property type="match status" value="1"/>
</dbReference>
<feature type="transmembrane region" description="Helical" evidence="1">
    <location>
        <begin position="33"/>
        <end position="56"/>
    </location>
</feature>
<organism evidence="2 3">
    <name type="scientific">Salmonirosea aquatica</name>
    <dbReference type="NCBI Taxonomy" id="2654236"/>
    <lineage>
        <taxon>Bacteria</taxon>
        <taxon>Pseudomonadati</taxon>
        <taxon>Bacteroidota</taxon>
        <taxon>Cytophagia</taxon>
        <taxon>Cytophagales</taxon>
        <taxon>Spirosomataceae</taxon>
        <taxon>Salmonirosea</taxon>
    </lineage>
</organism>
<gene>
    <name evidence="2" type="ORF">GBK04_01025</name>
</gene>
<evidence type="ECO:0000256" key="1">
    <source>
        <dbReference type="SAM" id="Phobius"/>
    </source>
</evidence>
<sequence>MKALTSSASYLIIFLLAFTLTSCELVGDIFKGGVWTGVILVFVVIGVVIFGIAKLFGGGKG</sequence>